<dbReference type="EMBL" id="CAEZZB010000105">
    <property type="protein sequence ID" value="CAB4750722.1"/>
    <property type="molecule type" value="Genomic_DNA"/>
</dbReference>
<accession>A0A6J6FJH8</accession>
<gene>
    <name evidence="1" type="ORF">UFOPK1795_00141</name>
    <name evidence="2" type="ORF">UFOPK2275_00073</name>
    <name evidence="3" type="ORF">UFOPK2816_00807</name>
</gene>
<dbReference type="Pfam" id="PF21853">
    <property type="entry name" value="DUF6912"/>
    <property type="match status" value="1"/>
</dbReference>
<dbReference type="AlphaFoldDB" id="A0A6J6FJH8"/>
<name>A0A6J6FJH8_9ZZZZ</name>
<protein>
    <submittedName>
        <fullName evidence="1">Unannotated protein</fullName>
    </submittedName>
</protein>
<proteinExistence type="predicted"/>
<sequence length="128" mass="14125">MRAYLPISQSDLAKFLADQSYSPAQAFAPTSGFVNENLDCDEEELEYLLSILAGESALDLRVSQNSPGIVLAIEVAEGQWSESAEDSIQLSAPITWSQVQCALLAHEDDDELVWFATQEIAQELDSWK</sequence>
<dbReference type="EMBL" id="CAEZWQ010000003">
    <property type="protein sequence ID" value="CAB4653404.1"/>
    <property type="molecule type" value="Genomic_DNA"/>
</dbReference>
<organism evidence="1">
    <name type="scientific">freshwater metagenome</name>
    <dbReference type="NCBI Taxonomy" id="449393"/>
    <lineage>
        <taxon>unclassified sequences</taxon>
        <taxon>metagenomes</taxon>
        <taxon>ecological metagenomes</taxon>
    </lineage>
</organism>
<dbReference type="InterPro" id="IPR054206">
    <property type="entry name" value="DUF6912"/>
</dbReference>
<evidence type="ECO:0000313" key="1">
    <source>
        <dbReference type="EMBL" id="CAB4584598.1"/>
    </source>
</evidence>
<evidence type="ECO:0000313" key="3">
    <source>
        <dbReference type="EMBL" id="CAB4750722.1"/>
    </source>
</evidence>
<dbReference type="EMBL" id="CAEZUG010000004">
    <property type="protein sequence ID" value="CAB4584598.1"/>
    <property type="molecule type" value="Genomic_DNA"/>
</dbReference>
<reference evidence="1" key="1">
    <citation type="submission" date="2020-05" db="EMBL/GenBank/DDBJ databases">
        <authorList>
            <person name="Chiriac C."/>
            <person name="Salcher M."/>
            <person name="Ghai R."/>
            <person name="Kavagutti S V."/>
        </authorList>
    </citation>
    <scope>NUCLEOTIDE SEQUENCE</scope>
</reference>
<evidence type="ECO:0000313" key="2">
    <source>
        <dbReference type="EMBL" id="CAB4653404.1"/>
    </source>
</evidence>